<feature type="compositionally biased region" description="Acidic residues" evidence="1">
    <location>
        <begin position="16"/>
        <end position="27"/>
    </location>
</feature>
<keyword evidence="3" id="KW-1185">Reference proteome</keyword>
<dbReference type="OrthoDB" id="5376140at2759"/>
<organism evidence="2 3">
    <name type="scientific">Fusarium heterosporum</name>
    <dbReference type="NCBI Taxonomy" id="42747"/>
    <lineage>
        <taxon>Eukaryota</taxon>
        <taxon>Fungi</taxon>
        <taxon>Dikarya</taxon>
        <taxon>Ascomycota</taxon>
        <taxon>Pezizomycotina</taxon>
        <taxon>Sordariomycetes</taxon>
        <taxon>Hypocreomycetidae</taxon>
        <taxon>Hypocreales</taxon>
        <taxon>Nectriaceae</taxon>
        <taxon>Fusarium</taxon>
        <taxon>Fusarium heterosporum species complex</taxon>
    </lineage>
</organism>
<evidence type="ECO:0000313" key="2">
    <source>
        <dbReference type="EMBL" id="KAF5669598.1"/>
    </source>
</evidence>
<protein>
    <submittedName>
        <fullName evidence="2">Uncharacterized protein</fullName>
    </submittedName>
</protein>
<comment type="caution">
    <text evidence="2">The sequence shown here is derived from an EMBL/GenBank/DDBJ whole genome shotgun (WGS) entry which is preliminary data.</text>
</comment>
<proteinExistence type="predicted"/>
<feature type="region of interest" description="Disordered" evidence="1">
    <location>
        <begin position="1"/>
        <end position="38"/>
    </location>
</feature>
<sequence>MVKRSISDTSLASDNEPNDEEIPDPDLDQTTRKSKKRKIPTLDKITGKCTIDTHPSALDHRLTAQESFCELLRWWRYSIMQSFNVQLVDFTVVRRERHERVGTRTVTEIVYKAIDQSSLDKRELGYIQFLNTMSSKAGVVKIVSRQSTLQPETLLALPTPDKSQDHLPQPVNNLARAMLNFVGSGTNHSVSCQSGGVNMNFNFNTERELIARMSRMSPTAISKSIRSTSSRVDSLIPFYPRPSIDTILSIGETGEGRAGNNKWIKRDKVSLMEFGIWCECALFLQVINEEDIVRTPAGDLILDSKFRDNIYHRGFILHERSKTTNSSLSDKQLRYGYNIVHGAVDKEKKHMSSLQEESRAFMSIWDSAFKQRPQLVGLLSGLLNDWQWGDVELAQQSITRDTVVRLRDYLFKDTSKWYYPTSARQNPQLDQIIAGLGRQGRELKDSYWNILQAHGMVYTAELEHQRRFLASKCISIPDHDLTAYTSRAQEAPLADERPMDHKQKYVGPDMLSLDLTAISEGTGEYQSIKFGLVKLLATKNS</sequence>
<accession>A0A8H5THG4</accession>
<evidence type="ECO:0000313" key="3">
    <source>
        <dbReference type="Proteomes" id="UP000567885"/>
    </source>
</evidence>
<dbReference type="AlphaFoldDB" id="A0A8H5THG4"/>
<evidence type="ECO:0000256" key="1">
    <source>
        <dbReference type="SAM" id="MobiDB-lite"/>
    </source>
</evidence>
<name>A0A8H5THG4_FUSHE</name>
<gene>
    <name evidence="2" type="ORF">FHETE_4838</name>
</gene>
<dbReference type="Proteomes" id="UP000567885">
    <property type="component" value="Unassembled WGS sequence"/>
</dbReference>
<reference evidence="2 3" key="1">
    <citation type="submission" date="2020-05" db="EMBL/GenBank/DDBJ databases">
        <title>Identification and distribution of gene clusters putatively required for synthesis of sphingolipid metabolism inhibitors in phylogenetically diverse species of the filamentous fungus Fusarium.</title>
        <authorList>
            <person name="Kim H.-S."/>
            <person name="Busman M."/>
            <person name="Brown D.W."/>
            <person name="Divon H."/>
            <person name="Uhlig S."/>
            <person name="Proctor R.H."/>
        </authorList>
    </citation>
    <scope>NUCLEOTIDE SEQUENCE [LARGE SCALE GENOMIC DNA]</scope>
    <source>
        <strain evidence="2 3">NRRL 20693</strain>
    </source>
</reference>
<dbReference type="EMBL" id="JAAGWQ010000081">
    <property type="protein sequence ID" value="KAF5669598.1"/>
    <property type="molecule type" value="Genomic_DNA"/>
</dbReference>